<evidence type="ECO:0000313" key="1">
    <source>
        <dbReference type="EMBL" id="QQK07539.1"/>
    </source>
</evidence>
<gene>
    <name evidence="1" type="primary">plsY</name>
    <name evidence="1" type="ORF">JFY71_09595</name>
</gene>
<dbReference type="Proteomes" id="UP000595814">
    <property type="component" value="Chromosome"/>
</dbReference>
<sequence length="195" mass="21208">MGIFFLAIISYFVGNISGGLILSKLLFKQDIREFGSGNTGTTNALRVFGKKIGILTFIIDFLKGLIITYIGSKIYGDIGMFTAGLAVVLGHDWPIVYGFKGGKGIATSFGVLMAISPLHILAVFGVFLIIVAISKYVSLGSVSVAVLCIFVGIYFIVKKEFFYGGILYIILAVITIFKHRGNIYRLLTGNESRIK</sequence>
<proteinExistence type="predicted"/>
<dbReference type="EMBL" id="CP066744">
    <property type="protein sequence ID" value="QQK07539.1"/>
    <property type="molecule type" value="Genomic_DNA"/>
</dbReference>
<evidence type="ECO:0000313" key="2">
    <source>
        <dbReference type="Proteomes" id="UP000595814"/>
    </source>
</evidence>
<organism evidence="1 2">
    <name type="scientific">Miniphocaeibacter halophilus</name>
    <dbReference type="NCBI Taxonomy" id="2931922"/>
    <lineage>
        <taxon>Bacteria</taxon>
        <taxon>Bacillati</taxon>
        <taxon>Bacillota</taxon>
        <taxon>Tissierellia</taxon>
        <taxon>Tissierellales</taxon>
        <taxon>Peptoniphilaceae</taxon>
        <taxon>Miniphocaeibacter</taxon>
    </lineage>
</organism>
<accession>A0AC61MPU8</accession>
<keyword evidence="1" id="KW-0808">Transferase</keyword>
<keyword evidence="2" id="KW-1185">Reference proteome</keyword>
<name>A0AC61MPU8_9FIRM</name>
<protein>
    <submittedName>
        <fullName evidence="1">Glycerol-3-phosphate 1-O-acyltransferase PlsY</fullName>
        <ecNumber evidence="1">2.3.1.15</ecNumber>
    </submittedName>
</protein>
<dbReference type="EC" id="2.3.1.15" evidence="1"/>
<keyword evidence="1" id="KW-0012">Acyltransferase</keyword>
<reference evidence="1 2" key="1">
    <citation type="journal article" date="2022" name="Int. J. Syst. Evol. Microbiol.">
        <title>Miniphocaeibacter halophilus sp. nov., an ammonium-tolerant acetate-producing bacterium isolated from a biogas system.</title>
        <authorList>
            <person name="Schnurer A."/>
            <person name="Singh A."/>
            <person name="Bi S."/>
            <person name="Qiao W."/>
            <person name="Westerholm M."/>
        </authorList>
    </citation>
    <scope>NUCLEOTIDE SEQUENCE [LARGE SCALE GENOMIC DNA]</scope>
    <source>
        <strain evidence="1 2">AMB_01</strain>
    </source>
</reference>